<name>A0A9D9EQR3_9BACT</name>
<dbReference type="PANTHER" id="PTHR45947">
    <property type="entry name" value="SULFOQUINOVOSYL TRANSFERASE SQD2"/>
    <property type="match status" value="1"/>
</dbReference>
<feature type="domain" description="Glycosyl transferase family 1" evidence="1">
    <location>
        <begin position="269"/>
        <end position="416"/>
    </location>
</feature>
<dbReference type="GO" id="GO:0016757">
    <property type="term" value="F:glycosyltransferase activity"/>
    <property type="evidence" value="ECO:0007669"/>
    <property type="project" value="InterPro"/>
</dbReference>
<reference evidence="2" key="1">
    <citation type="submission" date="2020-10" db="EMBL/GenBank/DDBJ databases">
        <authorList>
            <person name="Gilroy R."/>
        </authorList>
    </citation>
    <scope>NUCLEOTIDE SEQUENCE</scope>
    <source>
        <strain evidence="2">B1-20833</strain>
    </source>
</reference>
<dbReference type="Pfam" id="PF00534">
    <property type="entry name" value="Glycos_transf_1"/>
    <property type="match status" value="1"/>
</dbReference>
<dbReference type="PANTHER" id="PTHR45947:SF3">
    <property type="entry name" value="SULFOQUINOVOSYL TRANSFERASE SQD2"/>
    <property type="match status" value="1"/>
</dbReference>
<dbReference type="Gene3D" id="3.40.50.2000">
    <property type="entry name" value="Glycogen Phosphorylase B"/>
    <property type="match status" value="2"/>
</dbReference>
<dbReference type="Proteomes" id="UP000823661">
    <property type="component" value="Unassembled WGS sequence"/>
</dbReference>
<evidence type="ECO:0000259" key="1">
    <source>
        <dbReference type="Pfam" id="PF00534"/>
    </source>
</evidence>
<gene>
    <name evidence="2" type="ORF">IAC06_00535</name>
</gene>
<dbReference type="InterPro" id="IPR001296">
    <property type="entry name" value="Glyco_trans_1"/>
</dbReference>
<sequence>MKVLWVTNNPCSSIERNGGRTITGGWLSSLEKAVRNDIELEIAFLSSGQVQEDFAYNGVEYHSIAPFRSGSYIIFRLRRLLMPWSVYDRLILDRLECIIEKSRPDIIHIHGTEKCFGLIYGKMRGKDGCIEAGGKKIPVVISIQGVMELCLEKYFSGISMNDVLMLESIGCRLRKQSAIMMYRQLKHQARNEALMLKSARFILGRTDMDREFSGRMNPERLYFTVNEIMREPFYHTYDDMSGSKEIRDRDRREGCGQHIKIVSTISDGIYKGYELLLKTACTLKGRKVRYSWTVIGLSYGSEMVSIAEKSTGLASADLDIQLAGRMDASEMVREMSSADIYCQVSHIENSPNSLCEAMLLGLPSVATDVGGTSSIVDNGVTGLLVPDTDPDAYADAIIRLASDSEAADMAGKAARKAAAERHDPVTVRKQLIHTYEEIIETCIQDSGQPA</sequence>
<proteinExistence type="predicted"/>
<dbReference type="AlphaFoldDB" id="A0A9D9EQR3"/>
<reference evidence="2" key="2">
    <citation type="journal article" date="2021" name="PeerJ">
        <title>Extensive microbial diversity within the chicken gut microbiome revealed by metagenomics and culture.</title>
        <authorList>
            <person name="Gilroy R."/>
            <person name="Ravi A."/>
            <person name="Getino M."/>
            <person name="Pursley I."/>
            <person name="Horton D.L."/>
            <person name="Alikhan N.F."/>
            <person name="Baker D."/>
            <person name="Gharbi K."/>
            <person name="Hall N."/>
            <person name="Watson M."/>
            <person name="Adriaenssens E.M."/>
            <person name="Foster-Nyarko E."/>
            <person name="Jarju S."/>
            <person name="Secka A."/>
            <person name="Antonio M."/>
            <person name="Oren A."/>
            <person name="Chaudhuri R.R."/>
            <person name="La Ragione R."/>
            <person name="Hildebrand F."/>
            <person name="Pallen M.J."/>
        </authorList>
    </citation>
    <scope>NUCLEOTIDE SEQUENCE</scope>
    <source>
        <strain evidence="2">B1-20833</strain>
    </source>
</reference>
<accession>A0A9D9EQR3</accession>
<dbReference type="SUPFAM" id="SSF53756">
    <property type="entry name" value="UDP-Glycosyltransferase/glycogen phosphorylase"/>
    <property type="match status" value="1"/>
</dbReference>
<dbReference type="EMBL" id="JADIMI010000007">
    <property type="protein sequence ID" value="MBO8451358.1"/>
    <property type="molecule type" value="Genomic_DNA"/>
</dbReference>
<dbReference type="CDD" id="cd03801">
    <property type="entry name" value="GT4_PimA-like"/>
    <property type="match status" value="1"/>
</dbReference>
<comment type="caution">
    <text evidence="2">The sequence shown here is derived from an EMBL/GenBank/DDBJ whole genome shotgun (WGS) entry which is preliminary data.</text>
</comment>
<protein>
    <submittedName>
        <fullName evidence="2">Glycosyltransferase family 4 protein</fullName>
    </submittedName>
</protein>
<evidence type="ECO:0000313" key="2">
    <source>
        <dbReference type="EMBL" id="MBO8451358.1"/>
    </source>
</evidence>
<evidence type="ECO:0000313" key="3">
    <source>
        <dbReference type="Proteomes" id="UP000823661"/>
    </source>
</evidence>
<organism evidence="2 3">
    <name type="scientific">Candidatus Cryptobacteroides intestinavium</name>
    <dbReference type="NCBI Taxonomy" id="2840766"/>
    <lineage>
        <taxon>Bacteria</taxon>
        <taxon>Pseudomonadati</taxon>
        <taxon>Bacteroidota</taxon>
        <taxon>Bacteroidia</taxon>
        <taxon>Bacteroidales</taxon>
        <taxon>Candidatus Cryptobacteroides</taxon>
    </lineage>
</organism>
<dbReference type="InterPro" id="IPR050194">
    <property type="entry name" value="Glycosyltransferase_grp1"/>
</dbReference>